<dbReference type="EMBL" id="JARBDR010000917">
    <property type="protein sequence ID" value="KAJ8303387.1"/>
    <property type="molecule type" value="Genomic_DNA"/>
</dbReference>
<evidence type="ECO:0000256" key="5">
    <source>
        <dbReference type="SAM" id="Phobius"/>
    </source>
</evidence>
<accession>A0ABQ9EIK7</accession>
<dbReference type="Pfam" id="PF00083">
    <property type="entry name" value="Sugar_tr"/>
    <property type="match status" value="1"/>
</dbReference>
<evidence type="ECO:0000256" key="1">
    <source>
        <dbReference type="ARBA" id="ARBA00004141"/>
    </source>
</evidence>
<protein>
    <submittedName>
        <fullName evidence="6">Uncharacterized protein</fullName>
    </submittedName>
</protein>
<feature type="transmembrane region" description="Helical" evidence="5">
    <location>
        <begin position="30"/>
        <end position="55"/>
    </location>
</feature>
<gene>
    <name evidence="6" type="ORF">KUTeg_019783</name>
</gene>
<dbReference type="Gene3D" id="1.20.1250.20">
    <property type="entry name" value="MFS general substrate transporter like domains"/>
    <property type="match status" value="2"/>
</dbReference>
<evidence type="ECO:0000313" key="7">
    <source>
        <dbReference type="Proteomes" id="UP001217089"/>
    </source>
</evidence>
<keyword evidence="3 5" id="KW-1133">Transmembrane helix</keyword>
<evidence type="ECO:0000256" key="4">
    <source>
        <dbReference type="ARBA" id="ARBA00023136"/>
    </source>
</evidence>
<feature type="transmembrane region" description="Helical" evidence="5">
    <location>
        <begin position="129"/>
        <end position="147"/>
    </location>
</feature>
<dbReference type="InterPro" id="IPR036259">
    <property type="entry name" value="MFS_trans_sf"/>
</dbReference>
<dbReference type="Proteomes" id="UP001217089">
    <property type="component" value="Unassembled WGS sequence"/>
</dbReference>
<comment type="caution">
    <text evidence="6">The sequence shown here is derived from an EMBL/GenBank/DDBJ whole genome shotgun (WGS) entry which is preliminary data.</text>
</comment>
<keyword evidence="4 5" id="KW-0472">Membrane</keyword>
<feature type="transmembrane region" description="Helical" evidence="5">
    <location>
        <begin position="181"/>
        <end position="201"/>
    </location>
</feature>
<dbReference type="PANTHER" id="PTHR24064">
    <property type="entry name" value="SOLUTE CARRIER FAMILY 22 MEMBER"/>
    <property type="match status" value="1"/>
</dbReference>
<dbReference type="InterPro" id="IPR005828">
    <property type="entry name" value="MFS_sugar_transport-like"/>
</dbReference>
<reference evidence="6 7" key="1">
    <citation type="submission" date="2022-12" db="EMBL/GenBank/DDBJ databases">
        <title>Chromosome-level genome of Tegillarca granosa.</title>
        <authorList>
            <person name="Kim J."/>
        </authorList>
    </citation>
    <scope>NUCLEOTIDE SEQUENCE [LARGE SCALE GENOMIC DNA]</scope>
    <source>
        <strain evidence="6">Teg-2019</strain>
        <tissue evidence="6">Adductor muscle</tissue>
    </source>
</reference>
<name>A0ABQ9EIK7_TEGGR</name>
<evidence type="ECO:0000256" key="3">
    <source>
        <dbReference type="ARBA" id="ARBA00022989"/>
    </source>
</evidence>
<organism evidence="6 7">
    <name type="scientific">Tegillarca granosa</name>
    <name type="common">Malaysian cockle</name>
    <name type="synonym">Anadara granosa</name>
    <dbReference type="NCBI Taxonomy" id="220873"/>
    <lineage>
        <taxon>Eukaryota</taxon>
        <taxon>Metazoa</taxon>
        <taxon>Spiralia</taxon>
        <taxon>Lophotrochozoa</taxon>
        <taxon>Mollusca</taxon>
        <taxon>Bivalvia</taxon>
        <taxon>Autobranchia</taxon>
        <taxon>Pteriomorphia</taxon>
        <taxon>Arcoida</taxon>
        <taxon>Arcoidea</taxon>
        <taxon>Arcidae</taxon>
        <taxon>Tegillarca</taxon>
    </lineage>
</organism>
<evidence type="ECO:0000313" key="6">
    <source>
        <dbReference type="EMBL" id="KAJ8303387.1"/>
    </source>
</evidence>
<proteinExistence type="predicted"/>
<keyword evidence="7" id="KW-1185">Reference proteome</keyword>
<dbReference type="SUPFAM" id="SSF103473">
    <property type="entry name" value="MFS general substrate transporter"/>
    <property type="match status" value="1"/>
</dbReference>
<comment type="subcellular location">
    <subcellularLocation>
        <location evidence="1">Membrane</location>
        <topology evidence="1">Multi-pass membrane protein</topology>
    </subcellularLocation>
</comment>
<keyword evidence="2 5" id="KW-0812">Transmembrane</keyword>
<feature type="transmembrane region" description="Helical" evidence="5">
    <location>
        <begin position="153"/>
        <end position="174"/>
    </location>
</feature>
<sequence>MSIGRKRVLCLALLLMITFNFANVWVPSFWTYAICAMIYGIASTAYWGVAIVTGLELVHPSKRELAVINLTDEIFCLSLLDESPRWLLAKGRNKEAQDIIRKIAKRNKVKLTEDEVQSVYDPIDPSESVSMLATNIAYFGISLNIGLLGGNIYVNYSLSCFVELIGNIICHILLNRLGRRPVLCSSMSIGGTALICSIFTVTVVEDGEFFVSYNFRIIFLLFLSKL</sequence>
<evidence type="ECO:0000256" key="2">
    <source>
        <dbReference type="ARBA" id="ARBA00022692"/>
    </source>
</evidence>